<accession>A0A9W4MT76</accession>
<dbReference type="OrthoDB" id="191139at2759"/>
<evidence type="ECO:0000256" key="3">
    <source>
        <dbReference type="ARBA" id="ARBA00023002"/>
    </source>
</evidence>
<dbReference type="EMBL" id="CAJVNV010000132">
    <property type="protein sequence ID" value="CAG8067296.1"/>
    <property type="molecule type" value="Genomic_DNA"/>
</dbReference>
<comment type="caution">
    <text evidence="4">The sequence shown here is derived from an EMBL/GenBank/DDBJ whole genome shotgun (WGS) entry which is preliminary data.</text>
</comment>
<protein>
    <recommendedName>
        <fullName evidence="6">Ketoreductase (KR) domain-containing protein</fullName>
    </recommendedName>
</protein>
<dbReference type="PANTHER" id="PTHR24320">
    <property type="entry name" value="RETINOL DEHYDROGENASE"/>
    <property type="match status" value="1"/>
</dbReference>
<name>A0A9W4MT76_PENNA</name>
<keyword evidence="2" id="KW-0521">NADP</keyword>
<dbReference type="AlphaFoldDB" id="A0A9W4MT76"/>
<dbReference type="InterPro" id="IPR036291">
    <property type="entry name" value="NAD(P)-bd_dom_sf"/>
</dbReference>
<proteinExistence type="inferred from homology"/>
<sequence>MDQQFNKQLNSMGVTWSQIFPPPPTLTEVNLPSQNGKVFIVTGGYSGVGFEICRILYRAGGTVYLAGRSEQKALDAISKIKSLCTPTSPRGNIMFLPLSLDDLTTIKPAVKRFTTAESRLDVLFNNAGVSNPPRATSPQGHDLQLATNCLGPHLFTQLLLPVLRRTASATPVASVRVIWTASIVVDAFVLEAGIELAELFQEDADKSRNYLNTKMGNWFLADALASQVCGDGILSLVQNPGNIKTNIMRHSQPFVPFLLGPLLYAPRFGAYTAIWSAFAGDLKIDDGGRYILPWGRMHPCPRDDLLRAMKGKEEGGTGIAAAFIQYCDSQIAGFL</sequence>
<dbReference type="Proteomes" id="UP001153461">
    <property type="component" value="Unassembled WGS sequence"/>
</dbReference>
<dbReference type="SUPFAM" id="SSF51735">
    <property type="entry name" value="NAD(P)-binding Rossmann-fold domains"/>
    <property type="match status" value="1"/>
</dbReference>
<comment type="similarity">
    <text evidence="1">Belongs to the short-chain dehydrogenases/reductases (SDR) family.</text>
</comment>
<evidence type="ECO:0000256" key="1">
    <source>
        <dbReference type="ARBA" id="ARBA00006484"/>
    </source>
</evidence>
<evidence type="ECO:0000256" key="2">
    <source>
        <dbReference type="ARBA" id="ARBA00022857"/>
    </source>
</evidence>
<dbReference type="PANTHER" id="PTHR24320:SF236">
    <property type="entry name" value="SHORT-CHAIN DEHYDROGENASE-RELATED"/>
    <property type="match status" value="1"/>
</dbReference>
<dbReference type="GO" id="GO:0016491">
    <property type="term" value="F:oxidoreductase activity"/>
    <property type="evidence" value="ECO:0007669"/>
    <property type="project" value="UniProtKB-KW"/>
</dbReference>
<gene>
    <name evidence="4" type="ORF">PNAL_LOCUS3750</name>
</gene>
<reference evidence="4" key="1">
    <citation type="submission" date="2021-07" db="EMBL/GenBank/DDBJ databases">
        <authorList>
            <person name="Branca A.L. A."/>
        </authorList>
    </citation>
    <scope>NUCLEOTIDE SEQUENCE</scope>
</reference>
<organism evidence="4 5">
    <name type="scientific">Penicillium nalgiovense</name>
    <dbReference type="NCBI Taxonomy" id="60175"/>
    <lineage>
        <taxon>Eukaryota</taxon>
        <taxon>Fungi</taxon>
        <taxon>Dikarya</taxon>
        <taxon>Ascomycota</taxon>
        <taxon>Pezizomycotina</taxon>
        <taxon>Eurotiomycetes</taxon>
        <taxon>Eurotiomycetidae</taxon>
        <taxon>Eurotiales</taxon>
        <taxon>Aspergillaceae</taxon>
        <taxon>Penicillium</taxon>
    </lineage>
</organism>
<evidence type="ECO:0008006" key="6">
    <source>
        <dbReference type="Google" id="ProtNLM"/>
    </source>
</evidence>
<evidence type="ECO:0000313" key="5">
    <source>
        <dbReference type="Proteomes" id="UP001153461"/>
    </source>
</evidence>
<dbReference type="Pfam" id="PF00106">
    <property type="entry name" value="adh_short"/>
    <property type="match status" value="1"/>
</dbReference>
<dbReference type="PRINTS" id="PR00081">
    <property type="entry name" value="GDHRDH"/>
</dbReference>
<evidence type="ECO:0000313" key="4">
    <source>
        <dbReference type="EMBL" id="CAG8067296.1"/>
    </source>
</evidence>
<dbReference type="InterPro" id="IPR002347">
    <property type="entry name" value="SDR_fam"/>
</dbReference>
<dbReference type="Gene3D" id="3.40.50.720">
    <property type="entry name" value="NAD(P)-binding Rossmann-like Domain"/>
    <property type="match status" value="1"/>
</dbReference>
<keyword evidence="3" id="KW-0560">Oxidoreductase</keyword>